<dbReference type="PANTHER" id="PTHR11717">
    <property type="entry name" value="LOW MOLECULAR WEIGHT PROTEIN TYROSINE PHOSPHATASE"/>
    <property type="match status" value="1"/>
</dbReference>
<evidence type="ECO:0000313" key="8">
    <source>
        <dbReference type="Proteomes" id="UP000095552"/>
    </source>
</evidence>
<dbReference type="InterPro" id="IPR023485">
    <property type="entry name" value="Ptyr_pPase"/>
</dbReference>
<dbReference type="EC" id="3.1.3.48" evidence="2"/>
<dbReference type="InterPro" id="IPR050438">
    <property type="entry name" value="LMW_PTPase"/>
</dbReference>
<proteinExistence type="inferred from homology"/>
<keyword evidence="4" id="KW-0904">Protein phosphatase</keyword>
<evidence type="ECO:0000256" key="3">
    <source>
        <dbReference type="ARBA" id="ARBA00022801"/>
    </source>
</evidence>
<dbReference type="GO" id="GO:0004725">
    <property type="term" value="F:protein tyrosine phosphatase activity"/>
    <property type="evidence" value="ECO:0007669"/>
    <property type="project" value="UniProtKB-EC"/>
</dbReference>
<evidence type="ECO:0000256" key="2">
    <source>
        <dbReference type="ARBA" id="ARBA00013064"/>
    </source>
</evidence>
<keyword evidence="3" id="KW-0378">Hydrolase</keyword>
<dbReference type="InterPro" id="IPR036196">
    <property type="entry name" value="Ptyr_pPase_sf"/>
</dbReference>
<evidence type="ECO:0000256" key="5">
    <source>
        <dbReference type="PIRSR" id="PIRSR617867-1"/>
    </source>
</evidence>
<organism evidence="7 8">
    <name type="scientific">Roseivirga misakiensis</name>
    <dbReference type="NCBI Taxonomy" id="1563681"/>
    <lineage>
        <taxon>Bacteria</taxon>
        <taxon>Pseudomonadati</taxon>
        <taxon>Bacteroidota</taxon>
        <taxon>Cytophagia</taxon>
        <taxon>Cytophagales</taxon>
        <taxon>Roseivirgaceae</taxon>
        <taxon>Roseivirga</taxon>
    </lineage>
</organism>
<comment type="similarity">
    <text evidence="1">Belongs to the low molecular weight phosphotyrosine protein phosphatase family.</text>
</comment>
<dbReference type="Proteomes" id="UP000095552">
    <property type="component" value="Unassembled WGS sequence"/>
</dbReference>
<dbReference type="CDD" id="cd16343">
    <property type="entry name" value="LMWPTP"/>
    <property type="match status" value="1"/>
</dbReference>
<gene>
    <name evidence="7" type="ORF">BFP71_18725</name>
</gene>
<evidence type="ECO:0000256" key="4">
    <source>
        <dbReference type="ARBA" id="ARBA00022912"/>
    </source>
</evidence>
<protein>
    <recommendedName>
        <fullName evidence="2">protein-tyrosine-phosphatase</fullName>
        <ecNumber evidence="2">3.1.3.48</ecNumber>
    </recommendedName>
</protein>
<keyword evidence="8" id="KW-1185">Reference proteome</keyword>
<sequence>MNKVKVLFVCLGNICRSPLAEGIFRQRIKERGMGDRFEVDSCGTAAYHIGKSPDERSVANAIKNGVNYEHAARQLKESDFLNFDYIIPMDSSNHSNTLRLEPKNARAKVIKMREFDDLNKGDDVPDPYYGGENGFQEVFEILDRSVDNLLSHLEKGSEPKF</sequence>
<comment type="caution">
    <text evidence="7">The sequence shown here is derived from an EMBL/GenBank/DDBJ whole genome shotgun (WGS) entry which is preliminary data.</text>
</comment>
<dbReference type="EMBL" id="MDGQ01000005">
    <property type="protein sequence ID" value="OEK05423.1"/>
    <property type="molecule type" value="Genomic_DNA"/>
</dbReference>
<dbReference type="RefSeq" id="WP_069836927.1">
    <property type="nucleotide sequence ID" value="NZ_MDGQ01000005.1"/>
</dbReference>
<feature type="active site" description="Proton donor" evidence="5">
    <location>
        <position position="126"/>
    </location>
</feature>
<dbReference type="STRING" id="1563681.BFP71_18725"/>
<feature type="active site" evidence="5">
    <location>
        <position position="16"/>
    </location>
</feature>
<feature type="domain" description="Phosphotyrosine protein phosphatase I" evidence="6">
    <location>
        <begin position="4"/>
        <end position="152"/>
    </location>
</feature>
<evidence type="ECO:0000313" key="7">
    <source>
        <dbReference type="EMBL" id="OEK05423.1"/>
    </source>
</evidence>
<dbReference type="FunFam" id="3.40.50.2300:FF:000409">
    <property type="entry name" value="Low molecular weight phosphotyrosine protein phosphatase, putative"/>
    <property type="match status" value="1"/>
</dbReference>
<dbReference type="SMART" id="SM00226">
    <property type="entry name" value="LMWPc"/>
    <property type="match status" value="1"/>
</dbReference>
<accession>A0A1E5T218</accession>
<dbReference type="InterPro" id="IPR017867">
    <property type="entry name" value="Tyr_phospatase_low_mol_wt"/>
</dbReference>
<dbReference type="Pfam" id="PF01451">
    <property type="entry name" value="LMWPc"/>
    <property type="match status" value="1"/>
</dbReference>
<reference evidence="7 8" key="1">
    <citation type="submission" date="2016-08" db="EMBL/GenBank/DDBJ databases">
        <title>Draft genome of Fabibacter sp. strain SK-8.</title>
        <authorList>
            <person name="Wong S.-K."/>
            <person name="Hamasaki K."/>
            <person name="Yoshizawa S."/>
        </authorList>
    </citation>
    <scope>NUCLEOTIDE SEQUENCE [LARGE SCALE GENOMIC DNA]</scope>
    <source>
        <strain evidence="7 8">SK-8</strain>
    </source>
</reference>
<name>A0A1E5T218_9BACT</name>
<feature type="active site" description="Nucleophile" evidence="5">
    <location>
        <position position="10"/>
    </location>
</feature>
<evidence type="ECO:0000259" key="6">
    <source>
        <dbReference type="SMART" id="SM00226"/>
    </source>
</evidence>
<dbReference type="AlphaFoldDB" id="A0A1E5T218"/>
<dbReference type="SUPFAM" id="SSF52788">
    <property type="entry name" value="Phosphotyrosine protein phosphatases I"/>
    <property type="match status" value="1"/>
</dbReference>
<dbReference type="PRINTS" id="PR00719">
    <property type="entry name" value="LMWPTPASE"/>
</dbReference>
<dbReference type="OrthoDB" id="9784339at2"/>
<dbReference type="Gene3D" id="3.40.50.2300">
    <property type="match status" value="1"/>
</dbReference>
<dbReference type="PANTHER" id="PTHR11717:SF7">
    <property type="entry name" value="LOW MOLECULAR WEIGHT PHOSPHOTYROSINE PROTEIN PHOSPHATASE"/>
    <property type="match status" value="1"/>
</dbReference>
<evidence type="ECO:0000256" key="1">
    <source>
        <dbReference type="ARBA" id="ARBA00011063"/>
    </source>
</evidence>